<gene>
    <name evidence="1" type="ORF">PUV54_00080</name>
</gene>
<evidence type="ECO:0000313" key="2">
    <source>
        <dbReference type="Proteomes" id="UP001214043"/>
    </source>
</evidence>
<evidence type="ECO:0000313" key="1">
    <source>
        <dbReference type="EMBL" id="WDI31591.1"/>
    </source>
</evidence>
<organism evidence="1 2">
    <name type="scientific">Hyphococcus flavus</name>
    <dbReference type="NCBI Taxonomy" id="1866326"/>
    <lineage>
        <taxon>Bacteria</taxon>
        <taxon>Pseudomonadati</taxon>
        <taxon>Pseudomonadota</taxon>
        <taxon>Alphaproteobacteria</taxon>
        <taxon>Parvularculales</taxon>
        <taxon>Parvularculaceae</taxon>
        <taxon>Hyphococcus</taxon>
    </lineage>
</organism>
<dbReference type="Proteomes" id="UP001214043">
    <property type="component" value="Chromosome"/>
</dbReference>
<dbReference type="Gene3D" id="1.20.1170.10">
    <property type="match status" value="1"/>
</dbReference>
<dbReference type="RefSeq" id="WP_274493478.1">
    <property type="nucleotide sequence ID" value="NZ_CP118166.1"/>
</dbReference>
<dbReference type="AlphaFoldDB" id="A0AAE9ZC32"/>
<protein>
    <recommendedName>
        <fullName evidence="3">Phage tail tape measure protein</fullName>
    </recommendedName>
</protein>
<accession>A0AAE9ZC32</accession>
<dbReference type="EMBL" id="CP118166">
    <property type="protein sequence ID" value="WDI31591.1"/>
    <property type="molecule type" value="Genomic_DNA"/>
</dbReference>
<sequence length="556" mass="58093">MTTIGSLGVDLTAKIAGFEANMNKANATLQRNQRKMNGSLKRIEDGFNKIGRAAALFATGAGAALAIRGFQRVSEQAIQFGDTLAKQADRIGVSVEALQELRYAGERIGVAYDQTDESLKRFSKSIGEARSQTGTLYTLLNKMDPGFLAEVVAADDVDQALELVLTRLAATENAMERNALAAAAFGRKAGAAFGVSASQVKGLRDEFRDMGAVLDESLARKAEEAADRLTDLDAVMSTKLNKTVLDNIEGFVAFKELLNEIQLIAIDLAASIGDLSARGSGLAKGAGLQLLQAELNALESQPARNPQINKEIERLKSEIARIKGELRGAPTVSLSDVIGAVGPATAPPPGGGSGGGAAIPGTPSLSPTKMKEIEEHQLRIAENNARLAKSAEMLAAKNEQLSLSFQYAFENAALDALLNGDISGAIQNLAKDFAILILRMTVLKPLAESLFGGLNLFGGGGGFSFGGGRAVGGPVTGGKTYLVGERGPELFAPNVSGSIMSNAQMAGMGGGVTIHQTNRFDVGLESVSDMIAKQTPAIAAATTDALNKARARPRHA</sequence>
<proteinExistence type="predicted"/>
<dbReference type="KEGG" id="hfl:PUV54_00080"/>
<name>A0AAE9ZC32_9PROT</name>
<evidence type="ECO:0008006" key="3">
    <source>
        <dbReference type="Google" id="ProtNLM"/>
    </source>
</evidence>
<keyword evidence="2" id="KW-1185">Reference proteome</keyword>
<reference evidence="1" key="1">
    <citation type="submission" date="2023-02" db="EMBL/GenBank/DDBJ databases">
        <title>Genome sequence of Hyphococcus flavus.</title>
        <authorList>
            <person name="Rong J.-C."/>
            <person name="Zhao Q."/>
            <person name="Yi M."/>
            <person name="Wu J.-Y."/>
        </authorList>
    </citation>
    <scope>NUCLEOTIDE SEQUENCE</scope>
    <source>
        <strain evidence="1">MCCC 1K03223</strain>
    </source>
</reference>